<evidence type="ECO:0000256" key="2">
    <source>
        <dbReference type="SAM" id="MobiDB-lite"/>
    </source>
</evidence>
<evidence type="ECO:0000313" key="3">
    <source>
        <dbReference type="EMBL" id="EUC38010.1"/>
    </source>
</evidence>
<dbReference type="Proteomes" id="UP000053841">
    <property type="component" value="Unassembled WGS sequence"/>
</dbReference>
<evidence type="ECO:0000256" key="1">
    <source>
        <dbReference type="ARBA" id="ARBA00023242"/>
    </source>
</evidence>
<dbReference type="RefSeq" id="XP_007707761.1">
    <property type="nucleotide sequence ID" value="XM_007709571.1"/>
</dbReference>
<organism evidence="3 4">
    <name type="scientific">Cochliobolus carbonum (strain 26-R-13)</name>
    <name type="common">Maize leaf spot fungus</name>
    <name type="synonym">Bipolaris zeicola</name>
    <dbReference type="NCBI Taxonomy" id="930089"/>
    <lineage>
        <taxon>Eukaryota</taxon>
        <taxon>Fungi</taxon>
        <taxon>Dikarya</taxon>
        <taxon>Ascomycota</taxon>
        <taxon>Pezizomycotina</taxon>
        <taxon>Dothideomycetes</taxon>
        <taxon>Pleosporomycetidae</taxon>
        <taxon>Pleosporales</taxon>
        <taxon>Pleosporineae</taxon>
        <taxon>Pleosporaceae</taxon>
        <taxon>Bipolaris</taxon>
    </lineage>
</organism>
<keyword evidence="1" id="KW-0539">Nucleus</keyword>
<dbReference type="STRING" id="930089.W6YK57"/>
<dbReference type="GO" id="GO:0045944">
    <property type="term" value="P:positive regulation of transcription by RNA polymerase II"/>
    <property type="evidence" value="ECO:0007669"/>
    <property type="project" value="TreeGrafter"/>
</dbReference>
<dbReference type="GO" id="GO:0003700">
    <property type="term" value="F:DNA-binding transcription factor activity"/>
    <property type="evidence" value="ECO:0007669"/>
    <property type="project" value="TreeGrafter"/>
</dbReference>
<protein>
    <submittedName>
        <fullName evidence="3">Uncharacterized protein</fullName>
    </submittedName>
</protein>
<dbReference type="eggNOG" id="ENOG502SJKS">
    <property type="taxonomic scope" value="Eukaryota"/>
</dbReference>
<dbReference type="EMBL" id="KI964546">
    <property type="protein sequence ID" value="EUC38010.1"/>
    <property type="molecule type" value="Genomic_DNA"/>
</dbReference>
<gene>
    <name evidence="3" type="ORF">COCCADRAFT_84195</name>
</gene>
<dbReference type="KEGG" id="bze:COCCADRAFT_84195"/>
<dbReference type="OrthoDB" id="407832at2759"/>
<sequence>MSVSLSPGAQPKKTNYRVRFRHGVFPDAEGQATRADIKKYDYFFAAGQRWVGTEGKLDFIDESRLVAEECENPGSAGERRTSKHVNRSRTSGRLSGFATTSPRTRERHLPLRSGTWDNQAQASADSQRHVLPPWHVRRHTSPAPGSGSNYSSLDEPSPADSQSDGPSPRPYPAANSVADVAWPLSDPIEAYLFRFWIEKAAVSLDITSPVAVFKKVVPRLAFENAMLMNAILMTSAQHVLRHDPHFPAGPYVYHDRILQDLIPYLAEKGRIEDEATLVTAMLLRTFEEYHAGTQGQTHLSTYELFYGPEGWLLDMSSPVVQACLMIHVNSEVCQALLNRPSLRIDYGNSILPALALPEDEASWGNRIVWLNARILQWMATDNRTADERQYLSNLVDEWELMRPATFDAFFYKEDSYAMGYFPELWFSGPCHADANQHLRICRIALAASYLDTEFAYPHGDGVVASIQDEILRGLKEMVAIARCNTHCVSAPWKAAHAVHKFAVLLSDEMAHFKMIEFLNEVNTMGMPTAATVKYLAEQWSWRNNAVEWQQVKSSLI</sequence>
<feature type="compositionally biased region" description="Polar residues" evidence="2">
    <location>
        <begin position="146"/>
        <end position="165"/>
    </location>
</feature>
<dbReference type="GO" id="GO:0000976">
    <property type="term" value="F:transcription cis-regulatory region binding"/>
    <property type="evidence" value="ECO:0007669"/>
    <property type="project" value="TreeGrafter"/>
</dbReference>
<dbReference type="AlphaFoldDB" id="W6YK57"/>
<dbReference type="HOGENOM" id="CLU_043187_0_0_1"/>
<dbReference type="PANTHER" id="PTHR37534:SF2">
    <property type="entry name" value="N-ACETYLTRANSFERASE DOMAIN-CONTAINING PROTEIN"/>
    <property type="match status" value="1"/>
</dbReference>
<dbReference type="GO" id="GO:0005634">
    <property type="term" value="C:nucleus"/>
    <property type="evidence" value="ECO:0007669"/>
    <property type="project" value="TreeGrafter"/>
</dbReference>
<feature type="compositionally biased region" description="Polar residues" evidence="2">
    <location>
        <begin position="88"/>
        <end position="102"/>
    </location>
</feature>
<proteinExistence type="predicted"/>
<accession>W6YK57</accession>
<keyword evidence="4" id="KW-1185">Reference proteome</keyword>
<feature type="compositionally biased region" description="Polar residues" evidence="2">
    <location>
        <begin position="115"/>
        <end position="125"/>
    </location>
</feature>
<evidence type="ECO:0000313" key="4">
    <source>
        <dbReference type="Proteomes" id="UP000053841"/>
    </source>
</evidence>
<reference evidence="3 4" key="1">
    <citation type="journal article" date="2013" name="PLoS Genet.">
        <title>Comparative genome structure, secondary metabolite, and effector coding capacity across Cochliobolus pathogens.</title>
        <authorList>
            <person name="Condon B.J."/>
            <person name="Leng Y."/>
            <person name="Wu D."/>
            <person name="Bushley K.E."/>
            <person name="Ohm R.A."/>
            <person name="Otillar R."/>
            <person name="Martin J."/>
            <person name="Schackwitz W."/>
            <person name="Grimwood J."/>
            <person name="MohdZainudin N."/>
            <person name="Xue C."/>
            <person name="Wang R."/>
            <person name="Manning V.A."/>
            <person name="Dhillon B."/>
            <person name="Tu Z.J."/>
            <person name="Steffenson B.J."/>
            <person name="Salamov A."/>
            <person name="Sun H."/>
            <person name="Lowry S."/>
            <person name="LaButti K."/>
            <person name="Han J."/>
            <person name="Copeland A."/>
            <person name="Lindquist E."/>
            <person name="Barry K."/>
            <person name="Schmutz J."/>
            <person name="Baker S.E."/>
            <person name="Ciuffetti L.M."/>
            <person name="Grigoriev I.V."/>
            <person name="Zhong S."/>
            <person name="Turgeon B.G."/>
        </authorList>
    </citation>
    <scope>NUCLEOTIDE SEQUENCE [LARGE SCALE GENOMIC DNA]</scope>
    <source>
        <strain evidence="3 4">26-R-13</strain>
    </source>
</reference>
<name>W6YK57_COCC2</name>
<dbReference type="PANTHER" id="PTHR37534">
    <property type="entry name" value="TRANSCRIPTIONAL ACTIVATOR PROTEIN UGA3"/>
    <property type="match status" value="1"/>
</dbReference>
<feature type="region of interest" description="Disordered" evidence="2">
    <location>
        <begin position="70"/>
        <end position="172"/>
    </location>
</feature>
<dbReference type="GeneID" id="19151720"/>